<name>A0A9Q4C0V1_9EURY</name>
<keyword evidence="2" id="KW-1185">Reference proteome</keyword>
<organism evidence="1 2">
    <name type="scientific">Halorutilus salinus</name>
    <dbReference type="NCBI Taxonomy" id="2487751"/>
    <lineage>
        <taxon>Archaea</taxon>
        <taxon>Methanobacteriati</taxon>
        <taxon>Methanobacteriota</taxon>
        <taxon>Stenosarchaea group</taxon>
        <taxon>Halobacteria</taxon>
        <taxon>Halorutilales</taxon>
        <taxon>Halorutilaceae</taxon>
        <taxon>Halorutilus</taxon>
    </lineage>
</organism>
<dbReference type="EMBL" id="RKLV01000001">
    <property type="protein sequence ID" value="MCX2817860.1"/>
    <property type="molecule type" value="Genomic_DNA"/>
</dbReference>
<evidence type="ECO:0000313" key="2">
    <source>
        <dbReference type="Proteomes" id="UP001149411"/>
    </source>
</evidence>
<dbReference type="RefSeq" id="WP_266085367.1">
    <property type="nucleotide sequence ID" value="NZ_RKLV01000001.1"/>
</dbReference>
<evidence type="ECO:0000313" key="1">
    <source>
        <dbReference type="EMBL" id="MCX2817860.1"/>
    </source>
</evidence>
<comment type="caution">
    <text evidence="1">The sequence shown here is derived from an EMBL/GenBank/DDBJ whole genome shotgun (WGS) entry which is preliminary data.</text>
</comment>
<accession>A0A9Q4C0V1</accession>
<protein>
    <submittedName>
        <fullName evidence="1">Uncharacterized protein</fullName>
    </submittedName>
</protein>
<dbReference type="Proteomes" id="UP001149411">
    <property type="component" value="Unassembled WGS sequence"/>
</dbReference>
<sequence length="202" mass="22749">MTGVSEKLDGYAEYVARKATDEFKPTNVVNVPGVSDKRAKSIISSTIEDLRDGQERALKQQYGAVIGAVYDGIDSHADDFVHYDAFYRNYEGGRDDGYRDALVERMRRIRDALEPIVRAEADGFWEAARETYDRDEAVEALGSLFTVAETADAFSDGIVMQVTVPVPLRTKTFTYTEESVRAFDVAERYAKRKVEKEADEAY</sequence>
<reference evidence="1" key="1">
    <citation type="submission" date="2022-09" db="EMBL/GenBank/DDBJ databases">
        <title>Haloadaptaus new haloarchaeum isolated from saline soil.</title>
        <authorList>
            <person name="Duran-Viseras A."/>
            <person name="Sanchez-Porro C."/>
            <person name="Ventosa A."/>
        </authorList>
    </citation>
    <scope>NUCLEOTIDE SEQUENCE</scope>
    <source>
        <strain evidence="1">F3-133</strain>
    </source>
</reference>
<proteinExistence type="predicted"/>
<gene>
    <name evidence="1" type="ORF">EGH25_00570</name>
</gene>
<dbReference type="AlphaFoldDB" id="A0A9Q4C0V1"/>